<feature type="compositionally biased region" description="Acidic residues" evidence="2">
    <location>
        <begin position="186"/>
        <end position="206"/>
    </location>
</feature>
<organism evidence="5 6">
    <name type="scientific">Daphnia galeata</name>
    <dbReference type="NCBI Taxonomy" id="27404"/>
    <lineage>
        <taxon>Eukaryota</taxon>
        <taxon>Metazoa</taxon>
        <taxon>Ecdysozoa</taxon>
        <taxon>Arthropoda</taxon>
        <taxon>Crustacea</taxon>
        <taxon>Branchiopoda</taxon>
        <taxon>Diplostraca</taxon>
        <taxon>Cladocera</taxon>
        <taxon>Anomopoda</taxon>
        <taxon>Daphniidae</taxon>
        <taxon>Daphnia</taxon>
    </lineage>
</organism>
<accession>A0A8J2S3S7</accession>
<reference evidence="5" key="1">
    <citation type="submission" date="2021-11" db="EMBL/GenBank/DDBJ databases">
        <authorList>
            <person name="Schell T."/>
        </authorList>
    </citation>
    <scope>NUCLEOTIDE SEQUENCE</scope>
    <source>
        <strain evidence="5">M5</strain>
    </source>
</reference>
<feature type="region of interest" description="Disordered" evidence="2">
    <location>
        <begin position="184"/>
        <end position="206"/>
    </location>
</feature>
<comment type="similarity">
    <text evidence="1">Belongs to the canopy family.</text>
</comment>
<dbReference type="Proteomes" id="UP000789390">
    <property type="component" value="Unassembled WGS sequence"/>
</dbReference>
<keyword evidence="6" id="KW-1185">Reference proteome</keyword>
<sequence length="206" mass="23013">MKPGLLTSVFVTLIVAHVTAATNNAEPDYANGNFNVPTVPKREILKCMVCKALVDEVEIAVDRVDPHKKVDMGSFRLDGKGNVKQNLVMDKVCPLFRNYVVANYKSTGRPTLLRIETPDGKGMNPEMSNVNIVPNPEVNEQLSSYCQGLVEEYEDEIVTMFSKNEKQLHQKLCVDLAQVCPKDAVPDTDDSISESSETYDFEREEL</sequence>
<dbReference type="GO" id="GO:0005783">
    <property type="term" value="C:endoplasmic reticulum"/>
    <property type="evidence" value="ECO:0007669"/>
    <property type="project" value="TreeGrafter"/>
</dbReference>
<dbReference type="Pfam" id="PF11938">
    <property type="entry name" value="DUF3456"/>
    <property type="match status" value="1"/>
</dbReference>
<evidence type="ECO:0000259" key="4">
    <source>
        <dbReference type="Pfam" id="PF11938"/>
    </source>
</evidence>
<dbReference type="PANTHER" id="PTHR13341:SF2">
    <property type="entry name" value="PROTEIN SEELE"/>
    <property type="match status" value="1"/>
</dbReference>
<dbReference type="InterPro" id="IPR021852">
    <property type="entry name" value="DUF3456"/>
</dbReference>
<evidence type="ECO:0000313" key="5">
    <source>
        <dbReference type="EMBL" id="CAH0110520.1"/>
    </source>
</evidence>
<keyword evidence="3" id="KW-0732">Signal</keyword>
<proteinExistence type="inferred from homology"/>
<comment type="caution">
    <text evidence="5">The sequence shown here is derived from an EMBL/GenBank/DDBJ whole genome shotgun (WGS) entry which is preliminary data.</text>
</comment>
<feature type="domain" description="DUF3456" evidence="4">
    <location>
        <begin position="46"/>
        <end position="180"/>
    </location>
</feature>
<protein>
    <recommendedName>
        <fullName evidence="4">DUF3456 domain-containing protein</fullName>
    </recommendedName>
</protein>
<feature type="chain" id="PRO_5035314593" description="DUF3456 domain-containing protein" evidence="3">
    <location>
        <begin position="21"/>
        <end position="206"/>
    </location>
</feature>
<evidence type="ECO:0000256" key="1">
    <source>
        <dbReference type="ARBA" id="ARBA00007285"/>
    </source>
</evidence>
<dbReference type="EMBL" id="CAKKLH010000303">
    <property type="protein sequence ID" value="CAH0110520.1"/>
    <property type="molecule type" value="Genomic_DNA"/>
</dbReference>
<evidence type="ECO:0000313" key="6">
    <source>
        <dbReference type="Proteomes" id="UP000789390"/>
    </source>
</evidence>
<gene>
    <name evidence="5" type="ORF">DGAL_LOCUS14089</name>
</gene>
<feature type="signal peptide" evidence="3">
    <location>
        <begin position="1"/>
        <end position="20"/>
    </location>
</feature>
<evidence type="ECO:0000256" key="3">
    <source>
        <dbReference type="SAM" id="SignalP"/>
    </source>
</evidence>
<dbReference type="InterPro" id="IPR042415">
    <property type="entry name" value="CNPY"/>
</dbReference>
<evidence type="ECO:0000256" key="2">
    <source>
        <dbReference type="SAM" id="MobiDB-lite"/>
    </source>
</evidence>
<name>A0A8J2S3S7_9CRUS</name>
<dbReference type="AlphaFoldDB" id="A0A8J2S3S7"/>
<dbReference type="PANTHER" id="PTHR13341">
    <property type="entry name" value="MIR-INTERACTING SAPOSIN-LIKE PROTEIN"/>
    <property type="match status" value="1"/>
</dbReference>
<dbReference type="OrthoDB" id="192915at2759"/>